<protein>
    <submittedName>
        <fullName evidence="1">Uncharacterized protein</fullName>
    </submittedName>
</protein>
<feature type="non-terminal residue" evidence="1">
    <location>
        <position position="45"/>
    </location>
</feature>
<name>X1VNV1_9ZZZZ</name>
<reference evidence="1" key="1">
    <citation type="journal article" date="2014" name="Front. Microbiol.">
        <title>High frequency of phylogenetically diverse reductive dehalogenase-homologous genes in deep subseafloor sedimentary metagenomes.</title>
        <authorList>
            <person name="Kawai M."/>
            <person name="Futagami T."/>
            <person name="Toyoda A."/>
            <person name="Takaki Y."/>
            <person name="Nishi S."/>
            <person name="Hori S."/>
            <person name="Arai W."/>
            <person name="Tsubouchi T."/>
            <person name="Morono Y."/>
            <person name="Uchiyama I."/>
            <person name="Ito T."/>
            <person name="Fujiyama A."/>
            <person name="Inagaki F."/>
            <person name="Takami H."/>
        </authorList>
    </citation>
    <scope>NUCLEOTIDE SEQUENCE</scope>
    <source>
        <strain evidence="1">Expedition CK06-06</strain>
    </source>
</reference>
<sequence length="45" mass="5260">MKSYRQIDTQYFKALMSADLTRSGYKIILAVIHFTLGYDQRDTAE</sequence>
<comment type="caution">
    <text evidence="1">The sequence shown here is derived from an EMBL/GenBank/DDBJ whole genome shotgun (WGS) entry which is preliminary data.</text>
</comment>
<accession>X1VNV1</accession>
<dbReference type="InterPro" id="IPR036388">
    <property type="entry name" value="WH-like_DNA-bd_sf"/>
</dbReference>
<gene>
    <name evidence="1" type="ORF">S12H4_61607</name>
</gene>
<evidence type="ECO:0000313" key="1">
    <source>
        <dbReference type="EMBL" id="GAJ21562.1"/>
    </source>
</evidence>
<dbReference type="Gene3D" id="1.10.10.10">
    <property type="entry name" value="Winged helix-like DNA-binding domain superfamily/Winged helix DNA-binding domain"/>
    <property type="match status" value="1"/>
</dbReference>
<dbReference type="AlphaFoldDB" id="X1VNV1"/>
<dbReference type="EMBL" id="BARW01040956">
    <property type="protein sequence ID" value="GAJ21562.1"/>
    <property type="molecule type" value="Genomic_DNA"/>
</dbReference>
<proteinExistence type="predicted"/>
<organism evidence="1">
    <name type="scientific">marine sediment metagenome</name>
    <dbReference type="NCBI Taxonomy" id="412755"/>
    <lineage>
        <taxon>unclassified sequences</taxon>
        <taxon>metagenomes</taxon>
        <taxon>ecological metagenomes</taxon>
    </lineage>
</organism>